<evidence type="ECO:0000256" key="3">
    <source>
        <dbReference type="ARBA" id="ARBA00023004"/>
    </source>
</evidence>
<evidence type="ECO:0000313" key="7">
    <source>
        <dbReference type="Proteomes" id="UP000715095"/>
    </source>
</evidence>
<evidence type="ECO:0000313" key="6">
    <source>
        <dbReference type="EMBL" id="MBM6704349.1"/>
    </source>
</evidence>
<evidence type="ECO:0000259" key="5">
    <source>
        <dbReference type="PROSITE" id="PS51379"/>
    </source>
</evidence>
<reference evidence="6 7" key="1">
    <citation type="journal article" date="2021" name="Sci. Rep.">
        <title>The distribution of antibiotic resistance genes in chicken gut microbiota commensals.</title>
        <authorList>
            <person name="Juricova H."/>
            <person name="Matiasovicova J."/>
            <person name="Kubasova T."/>
            <person name="Cejkova D."/>
            <person name="Rychlik I."/>
        </authorList>
    </citation>
    <scope>NUCLEOTIDE SEQUENCE [LARGE SCALE GENOMIC DNA]</scope>
    <source>
        <strain evidence="6 7">An829</strain>
    </source>
</reference>
<accession>A0ABS2DSS1</accession>
<keyword evidence="2" id="KW-0479">Metal-binding</keyword>
<comment type="caution">
    <text evidence="6">The sequence shown here is derived from an EMBL/GenBank/DDBJ whole genome shotgun (WGS) entry which is preliminary data.</text>
</comment>
<proteinExistence type="predicted"/>
<protein>
    <submittedName>
        <fullName evidence="6">4Fe-4S dicluster domain-containing protein</fullName>
    </submittedName>
</protein>
<sequence>MSQKKEKRLAHLFDATQCVGCSACVVACAQVNYPDLLEGENSGWAWLPANIRKATVERARRPVQILVQCQQCEDAPCVKVCPFGANVVDPETGMVKTDPDRCVGCGYCVTACPYDVRWMHPKTGLPVKCMGEGCEELVRNGELPACVSVCPVHARSFGDINDENSEISRRIASSRCEKILPQKGTKPNFFVVVSK</sequence>
<dbReference type="Proteomes" id="UP000715095">
    <property type="component" value="Unassembled WGS sequence"/>
</dbReference>
<feature type="domain" description="4Fe-4S ferredoxin-type" evidence="5">
    <location>
        <begin position="93"/>
        <end position="122"/>
    </location>
</feature>
<dbReference type="InterPro" id="IPR017900">
    <property type="entry name" value="4Fe4S_Fe_S_CS"/>
</dbReference>
<keyword evidence="3" id="KW-0408">Iron</keyword>
<dbReference type="InterPro" id="IPR050954">
    <property type="entry name" value="ET_IronSulfur_Cluster-Binding"/>
</dbReference>
<keyword evidence="1" id="KW-0004">4Fe-4S</keyword>
<dbReference type="EMBL" id="JACJJC010000011">
    <property type="protein sequence ID" value="MBM6704349.1"/>
    <property type="molecule type" value="Genomic_DNA"/>
</dbReference>
<evidence type="ECO:0000256" key="4">
    <source>
        <dbReference type="ARBA" id="ARBA00023014"/>
    </source>
</evidence>
<evidence type="ECO:0000256" key="1">
    <source>
        <dbReference type="ARBA" id="ARBA00022485"/>
    </source>
</evidence>
<dbReference type="PANTHER" id="PTHR43177:SF3">
    <property type="entry name" value="PROTEIN NRFC HOMOLOG"/>
    <property type="match status" value="1"/>
</dbReference>
<dbReference type="SUPFAM" id="SSF54862">
    <property type="entry name" value="4Fe-4S ferredoxins"/>
    <property type="match status" value="1"/>
</dbReference>
<dbReference type="Gene3D" id="3.30.70.20">
    <property type="match status" value="2"/>
</dbReference>
<dbReference type="PROSITE" id="PS51379">
    <property type="entry name" value="4FE4S_FER_2"/>
    <property type="match status" value="3"/>
</dbReference>
<dbReference type="PROSITE" id="PS00198">
    <property type="entry name" value="4FE4S_FER_1"/>
    <property type="match status" value="1"/>
</dbReference>
<organism evidence="6 7">
    <name type="scientific">Sutterella massiliensis</name>
    <dbReference type="NCBI Taxonomy" id="1816689"/>
    <lineage>
        <taxon>Bacteria</taxon>
        <taxon>Pseudomonadati</taxon>
        <taxon>Pseudomonadota</taxon>
        <taxon>Betaproteobacteria</taxon>
        <taxon>Burkholderiales</taxon>
        <taxon>Sutterellaceae</taxon>
        <taxon>Sutterella</taxon>
    </lineage>
</organism>
<evidence type="ECO:0000256" key="2">
    <source>
        <dbReference type="ARBA" id="ARBA00022723"/>
    </source>
</evidence>
<dbReference type="InterPro" id="IPR017896">
    <property type="entry name" value="4Fe4S_Fe-S-bd"/>
</dbReference>
<feature type="domain" description="4Fe-4S ferredoxin-type" evidence="5">
    <location>
        <begin position="9"/>
        <end position="39"/>
    </location>
</feature>
<name>A0ABS2DSS1_9BURK</name>
<dbReference type="Pfam" id="PF13247">
    <property type="entry name" value="Fer4_11"/>
    <property type="match status" value="1"/>
</dbReference>
<feature type="domain" description="4Fe-4S ferredoxin-type" evidence="5">
    <location>
        <begin position="60"/>
        <end position="91"/>
    </location>
</feature>
<dbReference type="RefSeq" id="WP_205103043.1">
    <property type="nucleotide sequence ID" value="NZ_JACJJC010000011.1"/>
</dbReference>
<keyword evidence="4" id="KW-0411">Iron-sulfur</keyword>
<keyword evidence="7" id="KW-1185">Reference proteome</keyword>
<dbReference type="PANTHER" id="PTHR43177">
    <property type="entry name" value="PROTEIN NRFC"/>
    <property type="match status" value="1"/>
</dbReference>
<gene>
    <name evidence="6" type="ORF">H6A60_07615</name>
</gene>